<feature type="compositionally biased region" description="Low complexity" evidence="1">
    <location>
        <begin position="37"/>
        <end position="47"/>
    </location>
</feature>
<feature type="chain" id="PRO_5046311982" description="DUF1565 domain-containing protein" evidence="2">
    <location>
        <begin position="27"/>
        <end position="1006"/>
    </location>
</feature>
<comment type="caution">
    <text evidence="3">The sequence shown here is derived from an EMBL/GenBank/DDBJ whole genome shotgun (WGS) entry which is preliminary data.</text>
</comment>
<name>A0ABT5EX47_9BACT</name>
<proteinExistence type="predicted"/>
<keyword evidence="2" id="KW-0732">Signal</keyword>
<sequence length="1006" mass="92999">MPSRPFRTTMGLLVSSAWLSLAAFHAASCAEGGEVGTSGTAGASGSPSGSGGGGGDAGGGGTGGNGGAAGTGGVGGVGGSGGVGGVGGNAGMGGAGGIGGAGGRGGTGGVGGVGGEGGAGGMGGAGGGPVAGLELCVLNDAGPEGACASPEELSYGLVPPGTTRMRLFRVDNTSNATASFQTVSVASPDFSVAVVRFVPDAPNPPIRVPVTLPFDRPPGTALHFEVTYTSPGLAEPLDPLHVEVTATIGGNPASDVIVPIVGTAEGCPQGQAVCDADPTNGCDTDIMTSAGHCGACDNACSLPNTNAVCVSGSCKPGACTTGFADCNDVAGDGCETDVTSNVLHCGGCNYACELANATEACMGGACVPAACTAPFGNCDQVPSNGCETNLQTTLAHCGACNAACDLANAAESCVSGSCTLGACDSGFGNCDGVAATGCETNLQTTLAHCGGCNALCDLANAAESCVSGACTLGVCAMGFGNCDGVAATGCETNHLNDAANCGGCNNNCGMLIPNAQSTCSSGMCQLVACQPGYVDVDGSPQNGCECQFVGADLPDDTFADTNCDGIDGDASAAVFVAKTGNDLNPGTRESPMATISAGISRAVVLGKKQVYVSQGLYDGRITLANGVSLYGGYSAQNAWARSAAYVATIQSSGVVNGRVGAVEGKDLVTAMTVDRMTIQTLDTNAAGISNYAMYCNNCPSLVLKNSSLSAGAAGPGAAGAAGTVGGTGGNGAAGGPGACDSNTTAAGGSGGSSVCSRTGGLGGKGGYAAVGGSGLSGIGGTAGGIGGSAGNTGTDGAGGQPGAAGTNGGNGAAGNGGSTATLFWVGNAGVTGVTGVHGNGAGGGGGGGGQTGAFVINGTGNGGGGGGAGGCGGTGGVGGGAGGGSFGLFVLNSNGMSLSGNTIRSAKGGNGGNGGAGAAGGAGGSGGTGAATCTAEVGQGGNGGTGGKGGNGGHGGGGAGGPSFAVYRVGSPLVSVTGNTLTPGTGGTGGTSSGNAGVAGSSGQLF</sequence>
<accession>A0ABT5EX47</accession>
<feature type="compositionally biased region" description="Low complexity" evidence="1">
    <location>
        <begin position="993"/>
        <end position="1006"/>
    </location>
</feature>
<gene>
    <name evidence="3" type="ORF">POL67_33895</name>
</gene>
<dbReference type="RefSeq" id="WP_271924753.1">
    <property type="nucleotide sequence ID" value="NZ_JAQNDO010000001.1"/>
</dbReference>
<evidence type="ECO:0000256" key="2">
    <source>
        <dbReference type="SAM" id="SignalP"/>
    </source>
</evidence>
<feature type="region of interest" description="Disordered" evidence="1">
    <location>
        <begin position="33"/>
        <end position="59"/>
    </location>
</feature>
<protein>
    <recommendedName>
        <fullName evidence="5">DUF1565 domain-containing protein</fullName>
    </recommendedName>
</protein>
<reference evidence="3 4" key="1">
    <citation type="submission" date="2022-11" db="EMBL/GenBank/DDBJ databases">
        <title>Minimal conservation of predation-associated metabolite biosynthetic gene clusters underscores biosynthetic potential of Myxococcota including descriptions for ten novel species: Archangium lansinium sp. nov., Myxococcus landrumus sp. nov., Nannocystis bai.</title>
        <authorList>
            <person name="Ahearne A."/>
            <person name="Stevens C."/>
            <person name="Dowd S."/>
        </authorList>
    </citation>
    <scope>NUCLEOTIDE SEQUENCE [LARGE SCALE GENOMIC DNA]</scope>
    <source>
        <strain evidence="3 4">RJM3</strain>
    </source>
</reference>
<evidence type="ECO:0008006" key="5">
    <source>
        <dbReference type="Google" id="ProtNLM"/>
    </source>
</evidence>
<feature type="compositionally biased region" description="Gly residues" evidence="1">
    <location>
        <begin position="48"/>
        <end position="59"/>
    </location>
</feature>
<organism evidence="3 4">
    <name type="scientific">Polyangium mundeleinium</name>
    <dbReference type="NCBI Taxonomy" id="2995306"/>
    <lineage>
        <taxon>Bacteria</taxon>
        <taxon>Pseudomonadati</taxon>
        <taxon>Myxococcota</taxon>
        <taxon>Polyangia</taxon>
        <taxon>Polyangiales</taxon>
        <taxon>Polyangiaceae</taxon>
        <taxon>Polyangium</taxon>
    </lineage>
</organism>
<evidence type="ECO:0000313" key="3">
    <source>
        <dbReference type="EMBL" id="MDC0746371.1"/>
    </source>
</evidence>
<dbReference type="EMBL" id="JAQNDO010000001">
    <property type="protein sequence ID" value="MDC0746371.1"/>
    <property type="molecule type" value="Genomic_DNA"/>
</dbReference>
<keyword evidence="4" id="KW-1185">Reference proteome</keyword>
<feature type="region of interest" description="Disordered" evidence="1">
    <location>
        <begin position="978"/>
        <end position="1006"/>
    </location>
</feature>
<feature type="signal peptide" evidence="2">
    <location>
        <begin position="1"/>
        <end position="26"/>
    </location>
</feature>
<dbReference type="Proteomes" id="UP001221411">
    <property type="component" value="Unassembled WGS sequence"/>
</dbReference>
<evidence type="ECO:0000256" key="1">
    <source>
        <dbReference type="SAM" id="MobiDB-lite"/>
    </source>
</evidence>
<evidence type="ECO:0000313" key="4">
    <source>
        <dbReference type="Proteomes" id="UP001221411"/>
    </source>
</evidence>